<dbReference type="Proteomes" id="UP000197208">
    <property type="component" value="Unassembled WGS sequence"/>
</dbReference>
<dbReference type="AlphaFoldDB" id="A0A2D0A6U6"/>
<comment type="caution">
    <text evidence="3">The sequence shown here is derived from an EMBL/GenBank/DDBJ whole genome shotgun (WGS) entry which is preliminary data.</text>
</comment>
<dbReference type="Gene3D" id="1.25.40.10">
    <property type="entry name" value="Tetratricopeptide repeat domain"/>
    <property type="match status" value="1"/>
</dbReference>
<name>A0A2D0A6U6_9DEIO</name>
<dbReference type="Gene3D" id="3.30.70.270">
    <property type="match status" value="1"/>
</dbReference>
<keyword evidence="4" id="KW-1185">Reference proteome</keyword>
<dbReference type="InterPro" id="IPR003607">
    <property type="entry name" value="HD/PDEase_dom"/>
</dbReference>
<dbReference type="PANTHER" id="PTHR45228:SF8">
    <property type="entry name" value="TWO-COMPONENT RESPONSE REGULATOR-RELATED"/>
    <property type="match status" value="1"/>
</dbReference>
<dbReference type="InterPro" id="IPR000160">
    <property type="entry name" value="GGDEF_dom"/>
</dbReference>
<dbReference type="Pfam" id="PF00990">
    <property type="entry name" value="GGDEF"/>
    <property type="match status" value="1"/>
</dbReference>
<dbReference type="Gene3D" id="1.10.3210.10">
    <property type="entry name" value="Hypothetical protein af1432"/>
    <property type="match status" value="1"/>
</dbReference>
<dbReference type="SUPFAM" id="SSF109604">
    <property type="entry name" value="HD-domain/PDEase-like"/>
    <property type="match status" value="1"/>
</dbReference>
<feature type="domain" description="HD-GYP" evidence="2">
    <location>
        <begin position="203"/>
        <end position="400"/>
    </location>
</feature>
<dbReference type="PANTHER" id="PTHR45228">
    <property type="entry name" value="CYCLIC DI-GMP PHOSPHODIESTERASE TM_0186-RELATED"/>
    <property type="match status" value="1"/>
</dbReference>
<gene>
    <name evidence="3" type="ORF">CBQ26_20345</name>
</gene>
<dbReference type="InterPro" id="IPR029787">
    <property type="entry name" value="Nucleotide_cyclase"/>
</dbReference>
<dbReference type="CDD" id="cd01949">
    <property type="entry name" value="GGDEF"/>
    <property type="match status" value="1"/>
</dbReference>
<dbReference type="InterPro" id="IPR037522">
    <property type="entry name" value="HD_GYP_dom"/>
</dbReference>
<organism evidence="3 4">
    <name type="scientific">Deinococcus indicus</name>
    <dbReference type="NCBI Taxonomy" id="223556"/>
    <lineage>
        <taxon>Bacteria</taxon>
        <taxon>Thermotogati</taxon>
        <taxon>Deinococcota</taxon>
        <taxon>Deinococci</taxon>
        <taxon>Deinococcales</taxon>
        <taxon>Deinococcaceae</taxon>
        <taxon>Deinococcus</taxon>
    </lineage>
</organism>
<dbReference type="SUPFAM" id="SSF55073">
    <property type="entry name" value="Nucleotide cyclase"/>
    <property type="match status" value="1"/>
</dbReference>
<dbReference type="CDD" id="cd00077">
    <property type="entry name" value="HDc"/>
    <property type="match status" value="1"/>
</dbReference>
<sequence length="612" mass="67715">MNLGEFLLSAGQQEEAVTHLTRAFTLSDEHDFRTIKISVLGSLSALHEGLGQYERAAAEAQQALTLALEVGSAEGEIEARIALGRLAMQGRDLAQAEQQLLQALELARARETPKEQVLAHEQLAQVYRRSGQLELALEHAELLRTIERSIFDTDRDRQIRNLTVLFEVERAQQDAQLYRLRSEVEQEAREAAEQQVLERTAELARAQHEVVARLAIAAEYRDDTTGEHTRRVGQAAARIARALGWSETQASVLGVAARLHDVGKIAIPDAILLKRGRLTPDEFQQMQLHTVIGSRILSGSRSALLTMAEEIARSHHERWDGSGYPYGLAGDAIPLTGRIVAIADVFDALIQARPYKVAWTISEALLEIQEQAGRHFDPELVAVAADVLANLHREDSLFLNLYDEQQSEPLAEGQASHVLAVFEQLLMERTRELELARREAERSAKRMERMALTDSLTDLRNRRAFEQDLESRAAPLGNAPFTVLSLDVDGLKRINDTLGHSAGDDLLGAVAAALTAAFDGRGQAYRIGGDEFAVICDDVMTAADRIRCLEVMAHHLQQSGYPDRPFSTGAADYPADSGSAGDLLRISDQRMYRDKVLRRQQRSGEPLESGQA</sequence>
<dbReference type="NCBIfam" id="TIGR00254">
    <property type="entry name" value="GGDEF"/>
    <property type="match status" value="1"/>
</dbReference>
<dbReference type="InterPro" id="IPR019734">
    <property type="entry name" value="TPR_rpt"/>
</dbReference>
<dbReference type="EMBL" id="NHMK01000037">
    <property type="protein sequence ID" value="OWL93299.1"/>
    <property type="molecule type" value="Genomic_DNA"/>
</dbReference>
<evidence type="ECO:0000313" key="3">
    <source>
        <dbReference type="EMBL" id="OWL93299.1"/>
    </source>
</evidence>
<dbReference type="SMART" id="SM00267">
    <property type="entry name" value="GGDEF"/>
    <property type="match status" value="1"/>
</dbReference>
<reference evidence="3 4" key="1">
    <citation type="submission" date="2017-05" db="EMBL/GenBank/DDBJ databases">
        <title>De novo genome assembly of Deniococcus indicus strain DR1.</title>
        <authorList>
            <person name="Chauhan D."/>
            <person name="Yennamalli R.M."/>
            <person name="Priyadarshini R."/>
        </authorList>
    </citation>
    <scope>NUCLEOTIDE SEQUENCE [LARGE SCALE GENOMIC DNA]</scope>
    <source>
        <strain evidence="3 4">DR1</strain>
    </source>
</reference>
<evidence type="ECO:0008006" key="5">
    <source>
        <dbReference type="Google" id="ProtNLM"/>
    </source>
</evidence>
<evidence type="ECO:0000259" key="2">
    <source>
        <dbReference type="PROSITE" id="PS51832"/>
    </source>
</evidence>
<dbReference type="SUPFAM" id="SSF48452">
    <property type="entry name" value="TPR-like"/>
    <property type="match status" value="1"/>
</dbReference>
<proteinExistence type="predicted"/>
<dbReference type="PROSITE" id="PS50887">
    <property type="entry name" value="GGDEF"/>
    <property type="match status" value="1"/>
</dbReference>
<accession>A0A2D0A6U6</accession>
<feature type="domain" description="GGDEF" evidence="1">
    <location>
        <begin position="479"/>
        <end position="607"/>
    </location>
</feature>
<dbReference type="InterPro" id="IPR011990">
    <property type="entry name" value="TPR-like_helical_dom_sf"/>
</dbReference>
<dbReference type="Pfam" id="PF13487">
    <property type="entry name" value="HD_5"/>
    <property type="match status" value="1"/>
</dbReference>
<dbReference type="SMART" id="SM00471">
    <property type="entry name" value="HDc"/>
    <property type="match status" value="1"/>
</dbReference>
<dbReference type="PROSITE" id="PS51832">
    <property type="entry name" value="HD_GYP"/>
    <property type="match status" value="1"/>
</dbReference>
<evidence type="ECO:0000259" key="1">
    <source>
        <dbReference type="PROSITE" id="PS50887"/>
    </source>
</evidence>
<dbReference type="InterPro" id="IPR043128">
    <property type="entry name" value="Rev_trsase/Diguanyl_cyclase"/>
</dbReference>
<protein>
    <recommendedName>
        <fullName evidence="5">Diguanylate cyclase</fullName>
    </recommendedName>
</protein>
<dbReference type="SMART" id="SM00028">
    <property type="entry name" value="TPR"/>
    <property type="match status" value="4"/>
</dbReference>
<evidence type="ECO:0000313" key="4">
    <source>
        <dbReference type="Proteomes" id="UP000197208"/>
    </source>
</evidence>
<dbReference type="InterPro" id="IPR052020">
    <property type="entry name" value="Cyclic_di-GMP/3'3'-cGAMP_PDE"/>
</dbReference>